<proteinExistence type="inferred from homology"/>
<feature type="transmembrane region" description="Helical" evidence="9">
    <location>
        <begin position="20"/>
        <end position="37"/>
    </location>
</feature>
<dbReference type="InterPro" id="IPR001898">
    <property type="entry name" value="SLC13A/DASS"/>
</dbReference>
<dbReference type="Proteomes" id="UP000536624">
    <property type="component" value="Unassembled WGS sequence"/>
</dbReference>
<accession>A0A7X5XA07</accession>
<organism evidence="10 11">
    <name type="scientific">Streptomyces malaysiensis</name>
    <dbReference type="NCBI Taxonomy" id="92644"/>
    <lineage>
        <taxon>Bacteria</taxon>
        <taxon>Bacillati</taxon>
        <taxon>Actinomycetota</taxon>
        <taxon>Actinomycetes</taxon>
        <taxon>Kitasatosporales</taxon>
        <taxon>Streptomycetaceae</taxon>
        <taxon>Streptomyces</taxon>
        <taxon>Streptomyces violaceusniger group</taxon>
    </lineage>
</organism>
<evidence type="ECO:0000256" key="3">
    <source>
        <dbReference type="ARBA" id="ARBA00020150"/>
    </source>
</evidence>
<dbReference type="RefSeq" id="WP_167499320.1">
    <property type="nucleotide sequence ID" value="NZ_JAALLH010000001.1"/>
</dbReference>
<sequence>MSGTGLAQVIGTSIADSFGVSRLLPITLFSAFLAVLVSETTSNTASVGIVVPICMPIALSAGVDPALPTLAAVFGASYGFILPVSTPPNAIVYGSGMVSITRMIRTGAMFDVIGVALVVAGVLVMARVTGIA</sequence>
<dbReference type="Pfam" id="PF00939">
    <property type="entry name" value="Na_sulph_symp"/>
    <property type="match status" value="1"/>
</dbReference>
<evidence type="ECO:0000256" key="2">
    <source>
        <dbReference type="ARBA" id="ARBA00006772"/>
    </source>
</evidence>
<keyword evidence="6 9" id="KW-1133">Transmembrane helix</keyword>
<gene>
    <name evidence="10" type="ORF">SMALB_7461</name>
</gene>
<comment type="subcellular location">
    <subcellularLocation>
        <location evidence="1">Membrane</location>
        <topology evidence="1">Multi-pass membrane protein</topology>
    </subcellularLocation>
</comment>
<evidence type="ECO:0000256" key="8">
    <source>
        <dbReference type="ARBA" id="ARBA00031174"/>
    </source>
</evidence>
<dbReference type="PANTHER" id="PTHR10283">
    <property type="entry name" value="SOLUTE CARRIER FAMILY 13 MEMBER"/>
    <property type="match status" value="1"/>
</dbReference>
<comment type="similarity">
    <text evidence="2">Belongs to the SLC13A/DASS transporter (TC 2.A.47) family. NADC subfamily.</text>
</comment>
<dbReference type="GO" id="GO:0015141">
    <property type="term" value="F:succinate transmembrane transporter activity"/>
    <property type="evidence" value="ECO:0007669"/>
    <property type="project" value="UniProtKB-ARBA"/>
</dbReference>
<dbReference type="AlphaFoldDB" id="A0A7X5XA07"/>
<evidence type="ECO:0000256" key="4">
    <source>
        <dbReference type="ARBA" id="ARBA00022448"/>
    </source>
</evidence>
<dbReference type="PROSITE" id="PS01271">
    <property type="entry name" value="NA_SULFATE"/>
    <property type="match status" value="1"/>
</dbReference>
<protein>
    <recommendedName>
        <fullName evidence="3">Sodium-dependent dicarboxylate transporter SdcS</fullName>
    </recommendedName>
    <alternativeName>
        <fullName evidence="8">Na(+)/dicarboxylate symporter</fullName>
    </alternativeName>
</protein>
<comment type="caution">
    <text evidence="10">The sequence shown here is derived from an EMBL/GenBank/DDBJ whole genome shotgun (WGS) entry which is preliminary data.</text>
</comment>
<keyword evidence="7 9" id="KW-0472">Membrane</keyword>
<evidence type="ECO:0000256" key="7">
    <source>
        <dbReference type="ARBA" id="ARBA00023136"/>
    </source>
</evidence>
<keyword evidence="4" id="KW-0813">Transport</keyword>
<keyword evidence="5 9" id="KW-0812">Transmembrane</keyword>
<evidence type="ECO:0000256" key="9">
    <source>
        <dbReference type="SAM" id="Phobius"/>
    </source>
</evidence>
<evidence type="ECO:0000256" key="6">
    <source>
        <dbReference type="ARBA" id="ARBA00022989"/>
    </source>
</evidence>
<reference evidence="10 11" key="1">
    <citation type="submission" date="2020-02" db="EMBL/GenBank/DDBJ databases">
        <title>Streptomyces malaysiensis DSM14702 (JHCC583434, PFL_A843) Genome sequencing and assembly.</title>
        <authorList>
            <person name="Samborskyy M."/>
        </authorList>
    </citation>
    <scope>NUCLEOTIDE SEQUENCE [LARGE SCALE GENOMIC DNA]</scope>
    <source>
        <strain evidence="10 11">DSM 14702</strain>
    </source>
</reference>
<evidence type="ECO:0000256" key="5">
    <source>
        <dbReference type="ARBA" id="ARBA00022692"/>
    </source>
</evidence>
<dbReference type="GO" id="GO:0005886">
    <property type="term" value="C:plasma membrane"/>
    <property type="evidence" value="ECO:0007669"/>
    <property type="project" value="TreeGrafter"/>
</dbReference>
<dbReference type="PANTHER" id="PTHR10283:SF82">
    <property type="entry name" value="SOLUTE CARRIER FAMILY 13 MEMBER 2"/>
    <property type="match status" value="1"/>
</dbReference>
<evidence type="ECO:0000256" key="1">
    <source>
        <dbReference type="ARBA" id="ARBA00004141"/>
    </source>
</evidence>
<dbReference type="EMBL" id="JAALLH010000001">
    <property type="protein sequence ID" value="NIY69342.1"/>
    <property type="molecule type" value="Genomic_DNA"/>
</dbReference>
<dbReference type="InterPro" id="IPR031312">
    <property type="entry name" value="Na/sul_symport_CS"/>
</dbReference>
<evidence type="ECO:0000313" key="10">
    <source>
        <dbReference type="EMBL" id="NIY69342.1"/>
    </source>
</evidence>
<evidence type="ECO:0000313" key="11">
    <source>
        <dbReference type="Proteomes" id="UP000536624"/>
    </source>
</evidence>
<feature type="transmembrane region" description="Helical" evidence="9">
    <location>
        <begin position="44"/>
        <end position="63"/>
    </location>
</feature>
<feature type="transmembrane region" description="Helical" evidence="9">
    <location>
        <begin position="107"/>
        <end position="126"/>
    </location>
</feature>
<name>A0A7X5XA07_STRMQ</name>